<protein>
    <submittedName>
        <fullName evidence="1">Uncharacterized protein</fullName>
    </submittedName>
</protein>
<dbReference type="AlphaFoldDB" id="A0A544V0C8"/>
<dbReference type="Proteomes" id="UP000317944">
    <property type="component" value="Unassembled WGS sequence"/>
</dbReference>
<sequence>MSVSYYHYDGEDIELIASLALKDLLKSISAEKAPFELTVQDKEVILTRYVVFKGKPTVEKYVFDCIDKK</sequence>
<evidence type="ECO:0000313" key="1">
    <source>
        <dbReference type="EMBL" id="TQR39561.1"/>
    </source>
</evidence>
<proteinExistence type="predicted"/>
<dbReference type="EMBL" id="SADV01000001">
    <property type="protein sequence ID" value="TQR39561.1"/>
    <property type="molecule type" value="Genomic_DNA"/>
</dbReference>
<reference evidence="1 2" key="1">
    <citation type="submission" date="2018-03" db="EMBL/GenBank/DDBJ databases">
        <title>Aerobic endospore-forming bacteria genome sequencing and assembly.</title>
        <authorList>
            <person name="Cavalcante D.A."/>
            <person name="Driks A."/>
            <person name="Putonti C."/>
            <person name="De-Souza M.T."/>
        </authorList>
    </citation>
    <scope>NUCLEOTIDE SEQUENCE [LARGE SCALE GENOMIC DNA]</scope>
    <source>
        <strain evidence="1 2">SDF0037</strain>
    </source>
</reference>
<organism evidence="1 2">
    <name type="scientific">Lysinibacillus sphaericus</name>
    <name type="common">Bacillus sphaericus</name>
    <dbReference type="NCBI Taxonomy" id="1421"/>
    <lineage>
        <taxon>Bacteria</taxon>
        <taxon>Bacillati</taxon>
        <taxon>Bacillota</taxon>
        <taxon>Bacilli</taxon>
        <taxon>Bacillales</taxon>
        <taxon>Bacillaceae</taxon>
        <taxon>Lysinibacillus</taxon>
    </lineage>
</organism>
<dbReference type="RefSeq" id="WP_142506983.1">
    <property type="nucleotide sequence ID" value="NZ_SADV01000001.1"/>
</dbReference>
<name>A0A544V0C8_LYSSH</name>
<comment type="caution">
    <text evidence="1">The sequence shown here is derived from an EMBL/GenBank/DDBJ whole genome shotgun (WGS) entry which is preliminary data.</text>
</comment>
<evidence type="ECO:0000313" key="2">
    <source>
        <dbReference type="Proteomes" id="UP000317944"/>
    </source>
</evidence>
<gene>
    <name evidence="1" type="ORF">C7Y47_00540</name>
</gene>
<accession>A0A544V0C8</accession>